<dbReference type="Pfam" id="PF00795">
    <property type="entry name" value="CN_hydrolase"/>
    <property type="match status" value="1"/>
</dbReference>
<dbReference type="Proteomes" id="UP001595765">
    <property type="component" value="Unassembled WGS sequence"/>
</dbReference>
<dbReference type="EMBL" id="JBHSBB010000009">
    <property type="protein sequence ID" value="MFC4032038.1"/>
    <property type="molecule type" value="Genomic_DNA"/>
</dbReference>
<dbReference type="GO" id="GO:0016787">
    <property type="term" value="F:hydrolase activity"/>
    <property type="evidence" value="ECO:0007669"/>
    <property type="project" value="UniProtKB-KW"/>
</dbReference>
<reference evidence="6" key="1">
    <citation type="journal article" date="2019" name="Int. J. Syst. Evol. Microbiol.">
        <title>The Global Catalogue of Microorganisms (GCM) 10K type strain sequencing project: providing services to taxonomists for standard genome sequencing and annotation.</title>
        <authorList>
            <consortium name="The Broad Institute Genomics Platform"/>
            <consortium name="The Broad Institute Genome Sequencing Center for Infectious Disease"/>
            <person name="Wu L."/>
            <person name="Ma J."/>
        </authorList>
    </citation>
    <scope>NUCLEOTIDE SEQUENCE [LARGE SCALE GENOMIC DNA]</scope>
    <source>
        <strain evidence="6">CGMCC 4.7237</strain>
    </source>
</reference>
<evidence type="ECO:0000256" key="3">
    <source>
        <dbReference type="SAM" id="MobiDB-lite"/>
    </source>
</evidence>
<evidence type="ECO:0000313" key="5">
    <source>
        <dbReference type="EMBL" id="MFC4032038.1"/>
    </source>
</evidence>
<accession>A0ABV8HLJ1</accession>
<evidence type="ECO:0000259" key="4">
    <source>
        <dbReference type="PROSITE" id="PS50263"/>
    </source>
</evidence>
<keyword evidence="6" id="KW-1185">Reference proteome</keyword>
<gene>
    <name evidence="5" type="ORF">ACFO3J_11145</name>
</gene>
<comment type="similarity">
    <text evidence="1">Belongs to the carbon-nitrogen hydrolase superfamily. NIT1/NIT2 family.</text>
</comment>
<dbReference type="PROSITE" id="PS01227">
    <property type="entry name" value="UPF0012"/>
    <property type="match status" value="1"/>
</dbReference>
<dbReference type="PROSITE" id="PS50263">
    <property type="entry name" value="CN_HYDROLASE"/>
    <property type="match status" value="1"/>
</dbReference>
<evidence type="ECO:0000313" key="6">
    <source>
        <dbReference type="Proteomes" id="UP001595765"/>
    </source>
</evidence>
<feature type="compositionally biased region" description="Basic and acidic residues" evidence="3">
    <location>
        <begin position="281"/>
        <end position="295"/>
    </location>
</feature>
<dbReference type="Gene3D" id="3.60.110.10">
    <property type="entry name" value="Carbon-nitrogen hydrolase"/>
    <property type="match status" value="1"/>
</dbReference>
<dbReference type="PANTHER" id="PTHR43674:SF2">
    <property type="entry name" value="BETA-UREIDOPROPIONASE"/>
    <property type="match status" value="1"/>
</dbReference>
<protein>
    <submittedName>
        <fullName evidence="5">Carbon-nitrogen hydrolase family protein</fullName>
    </submittedName>
</protein>
<dbReference type="InterPro" id="IPR036526">
    <property type="entry name" value="C-N_Hydrolase_sf"/>
</dbReference>
<proteinExistence type="inferred from homology"/>
<feature type="region of interest" description="Disordered" evidence="3">
    <location>
        <begin position="258"/>
        <end position="295"/>
    </location>
</feature>
<dbReference type="InterPro" id="IPR003010">
    <property type="entry name" value="C-N_Hydrolase"/>
</dbReference>
<evidence type="ECO:0000256" key="1">
    <source>
        <dbReference type="ARBA" id="ARBA00010613"/>
    </source>
</evidence>
<evidence type="ECO:0000256" key="2">
    <source>
        <dbReference type="ARBA" id="ARBA00022801"/>
    </source>
</evidence>
<dbReference type="CDD" id="cd07576">
    <property type="entry name" value="R-amidase_like"/>
    <property type="match status" value="1"/>
</dbReference>
<dbReference type="InterPro" id="IPR050345">
    <property type="entry name" value="Aliph_Amidase/BUP"/>
</dbReference>
<organism evidence="5 6">
    <name type="scientific">Streptomyces polygonati</name>
    <dbReference type="NCBI Taxonomy" id="1617087"/>
    <lineage>
        <taxon>Bacteria</taxon>
        <taxon>Bacillati</taxon>
        <taxon>Actinomycetota</taxon>
        <taxon>Actinomycetes</taxon>
        <taxon>Kitasatosporales</taxon>
        <taxon>Streptomycetaceae</taxon>
        <taxon>Streptomyces</taxon>
    </lineage>
</organism>
<dbReference type="InterPro" id="IPR044083">
    <property type="entry name" value="RamA-like"/>
</dbReference>
<comment type="caution">
    <text evidence="5">The sequence shown here is derived from an EMBL/GenBank/DDBJ whole genome shotgun (WGS) entry which is preliminary data.</text>
</comment>
<dbReference type="SUPFAM" id="SSF56317">
    <property type="entry name" value="Carbon-nitrogen hydrolase"/>
    <property type="match status" value="1"/>
</dbReference>
<keyword evidence="2 5" id="KW-0378">Hydrolase</keyword>
<name>A0ABV8HLJ1_9ACTN</name>
<dbReference type="RefSeq" id="WP_386428654.1">
    <property type="nucleotide sequence ID" value="NZ_JBHSBB010000009.1"/>
</dbReference>
<feature type="domain" description="CN hydrolase" evidence="4">
    <location>
        <begin position="4"/>
        <end position="241"/>
    </location>
</feature>
<dbReference type="InterPro" id="IPR001110">
    <property type="entry name" value="UPF0012_CS"/>
</dbReference>
<dbReference type="PANTHER" id="PTHR43674">
    <property type="entry name" value="NITRILASE C965.09-RELATED"/>
    <property type="match status" value="1"/>
</dbReference>
<sequence>MAPLRTALLQGPGGSPGGVAESLAVLEEAAGRAAGLGARLLVTSEMFLTGYVLGAGDPRLAEAAGGPAERRVGEIAARHRIGIVYGGPERDGGAVFNTARFIGPDGEALAAYRKAHLFGDFEREAFTPGAEPVVQAELDGIRIGLLICYDVEFPEAVRAHALAGTELLVVPTALMRPYEFVPHTLVPARAYENGLYIAYVNRCGPEGDFHFTGLSCLAGPDGVVRARAGGDGELLVADADPAALRAARAETPYLTDRRPELYGSLARSGAGPGSTHGADPAPDRAAREAARRSAP</sequence>